<sequence length="171" mass="19076">MFAQAQSPFHPYTQQQQHVFQPGLSQSAQTDLIGGTLPSPKKLPSRPSTANKPIPTEVPMSSPVQVQEDSGVLRQAYFDWQIKRNPSEKRHIESAPQQVDEPLYHLGDIYRCKKIDWSEFGVPIGLGRRLSREVKEYLAEQRGAAASGRSSGLEELAAVASRQLEHVDEAE</sequence>
<evidence type="ECO:0000256" key="1">
    <source>
        <dbReference type="SAM" id="MobiDB-lite"/>
    </source>
</evidence>
<keyword evidence="3" id="KW-1185">Reference proteome</keyword>
<comment type="caution">
    <text evidence="2">The sequence shown here is derived from an EMBL/GenBank/DDBJ whole genome shotgun (WGS) entry which is preliminary data.</text>
</comment>
<feature type="compositionally biased region" description="Low complexity" evidence="1">
    <location>
        <begin position="37"/>
        <end position="48"/>
    </location>
</feature>
<dbReference type="EMBL" id="JBHFEH010000018">
    <property type="protein sequence ID" value="KAL2053907.1"/>
    <property type="molecule type" value="Genomic_DNA"/>
</dbReference>
<organism evidence="2 3">
    <name type="scientific">Lepraria finkii</name>
    <dbReference type="NCBI Taxonomy" id="1340010"/>
    <lineage>
        <taxon>Eukaryota</taxon>
        <taxon>Fungi</taxon>
        <taxon>Dikarya</taxon>
        <taxon>Ascomycota</taxon>
        <taxon>Pezizomycotina</taxon>
        <taxon>Lecanoromycetes</taxon>
        <taxon>OSLEUM clade</taxon>
        <taxon>Lecanoromycetidae</taxon>
        <taxon>Lecanorales</taxon>
        <taxon>Lecanorineae</taxon>
        <taxon>Stereocaulaceae</taxon>
        <taxon>Lepraria</taxon>
    </lineage>
</organism>
<feature type="compositionally biased region" description="Polar residues" evidence="1">
    <location>
        <begin position="1"/>
        <end position="30"/>
    </location>
</feature>
<feature type="region of interest" description="Disordered" evidence="1">
    <location>
        <begin position="1"/>
        <end position="65"/>
    </location>
</feature>
<reference evidence="2 3" key="1">
    <citation type="submission" date="2024-09" db="EMBL/GenBank/DDBJ databases">
        <title>Rethinking Asexuality: The Enigmatic Case of Functional Sexual Genes in Lepraria (Stereocaulaceae).</title>
        <authorList>
            <person name="Doellman M."/>
            <person name="Sun Y."/>
            <person name="Barcenas-Pena A."/>
            <person name="Lumbsch H.T."/>
            <person name="Grewe F."/>
        </authorList>
    </citation>
    <scope>NUCLEOTIDE SEQUENCE [LARGE SCALE GENOMIC DNA]</scope>
    <source>
        <strain evidence="2 3">Grewe 0041</strain>
    </source>
</reference>
<protein>
    <submittedName>
        <fullName evidence="2">Uncharacterized protein</fullName>
    </submittedName>
</protein>
<evidence type="ECO:0000313" key="2">
    <source>
        <dbReference type="EMBL" id="KAL2053907.1"/>
    </source>
</evidence>
<proteinExistence type="predicted"/>
<gene>
    <name evidence="2" type="ORF">ABVK25_005836</name>
</gene>
<evidence type="ECO:0000313" key="3">
    <source>
        <dbReference type="Proteomes" id="UP001590951"/>
    </source>
</evidence>
<accession>A0ABR4B7R7</accession>
<dbReference type="Proteomes" id="UP001590951">
    <property type="component" value="Unassembled WGS sequence"/>
</dbReference>
<name>A0ABR4B7R7_9LECA</name>